<gene>
    <name evidence="2" type="ORF">FB381_3861</name>
</gene>
<dbReference type="SUPFAM" id="SSF55811">
    <property type="entry name" value="Nudix"/>
    <property type="match status" value="1"/>
</dbReference>
<comment type="caution">
    <text evidence="2">The sequence shown here is derived from an EMBL/GenBank/DDBJ whole genome shotgun (WGS) entry which is preliminary data.</text>
</comment>
<dbReference type="Proteomes" id="UP000320209">
    <property type="component" value="Unassembled WGS sequence"/>
</dbReference>
<dbReference type="OrthoDB" id="3266865at2"/>
<evidence type="ECO:0000256" key="1">
    <source>
        <dbReference type="SAM" id="MobiDB-lite"/>
    </source>
</evidence>
<protein>
    <submittedName>
        <fullName evidence="2">Uncharacterized protein DUF4916</fullName>
    </submittedName>
</protein>
<dbReference type="InterPro" id="IPR015797">
    <property type="entry name" value="NUDIX_hydrolase-like_dom_sf"/>
</dbReference>
<sequence>MTMEAFGEQSFPEEPFGNDWDTEPGWLSEEELSETRGRVPILYVEAVPVRVDPDGGVTEVGLLLRGSPTTGTITRSLVSGRVLHGERIRDALMRNLEKDLGPVAFPTLPLTTVPVTVAEYFPWPGERYQDPRQHAVSLVYVIPVTGECEPRQDALELSWLTPAEAASDEVVADMEGGRGTLLRQCLSAFGALG</sequence>
<dbReference type="Pfam" id="PF16262">
    <property type="entry name" value="DUF4916"/>
    <property type="match status" value="1"/>
</dbReference>
<proteinExistence type="predicted"/>
<evidence type="ECO:0000313" key="3">
    <source>
        <dbReference type="Proteomes" id="UP000320209"/>
    </source>
</evidence>
<dbReference type="AlphaFoldDB" id="A0A543ABG3"/>
<name>A0A543ABG3_9ACTN</name>
<dbReference type="EMBL" id="VFOV01000001">
    <property type="protein sequence ID" value="TQL69938.1"/>
    <property type="molecule type" value="Genomic_DNA"/>
</dbReference>
<keyword evidence="3" id="KW-1185">Reference proteome</keyword>
<organism evidence="2 3">
    <name type="scientific">Nocardioides albertanoniae</name>
    <dbReference type="NCBI Taxonomy" id="1175486"/>
    <lineage>
        <taxon>Bacteria</taxon>
        <taxon>Bacillati</taxon>
        <taxon>Actinomycetota</taxon>
        <taxon>Actinomycetes</taxon>
        <taxon>Propionibacteriales</taxon>
        <taxon>Nocardioidaceae</taxon>
        <taxon>Nocardioides</taxon>
    </lineage>
</organism>
<evidence type="ECO:0000313" key="2">
    <source>
        <dbReference type="EMBL" id="TQL69938.1"/>
    </source>
</evidence>
<dbReference type="InterPro" id="IPR032582">
    <property type="entry name" value="DUF4916"/>
</dbReference>
<feature type="region of interest" description="Disordered" evidence="1">
    <location>
        <begin position="1"/>
        <end position="25"/>
    </location>
</feature>
<reference evidence="2 3" key="1">
    <citation type="submission" date="2019-06" db="EMBL/GenBank/DDBJ databases">
        <title>Sequencing the genomes of 1000 actinobacteria strains.</title>
        <authorList>
            <person name="Klenk H.-P."/>
        </authorList>
    </citation>
    <scope>NUCLEOTIDE SEQUENCE [LARGE SCALE GENOMIC DNA]</scope>
    <source>
        <strain evidence="2 3">DSM 25218</strain>
    </source>
</reference>
<dbReference type="RefSeq" id="WP_141781755.1">
    <property type="nucleotide sequence ID" value="NZ_VFOV01000001.1"/>
</dbReference>
<dbReference type="Gene3D" id="3.90.79.10">
    <property type="entry name" value="Nucleoside Triphosphate Pyrophosphohydrolase"/>
    <property type="match status" value="1"/>
</dbReference>
<accession>A0A543ABG3</accession>